<evidence type="ECO:0000313" key="7">
    <source>
        <dbReference type="Proteomes" id="UP000244571"/>
    </source>
</evidence>
<dbReference type="GO" id="GO:0003677">
    <property type="term" value="F:DNA binding"/>
    <property type="evidence" value="ECO:0007669"/>
    <property type="project" value="UniProtKB-KW"/>
</dbReference>
<dbReference type="InterPro" id="IPR014757">
    <property type="entry name" value="Tscrpt_reg_IclR_C"/>
</dbReference>
<evidence type="ECO:0000259" key="5">
    <source>
        <dbReference type="PROSITE" id="PS51078"/>
    </source>
</evidence>
<keyword evidence="2" id="KW-0238">DNA-binding</keyword>
<dbReference type="PROSITE" id="PS51077">
    <property type="entry name" value="HTH_ICLR"/>
    <property type="match status" value="1"/>
</dbReference>
<name>A0A2R4XFY0_9BURK</name>
<dbReference type="InterPro" id="IPR036390">
    <property type="entry name" value="WH_DNA-bd_sf"/>
</dbReference>
<dbReference type="KEGG" id="boz:DBV39_02235"/>
<dbReference type="Proteomes" id="UP000244571">
    <property type="component" value="Chromosome"/>
</dbReference>
<dbReference type="GO" id="GO:0045892">
    <property type="term" value="P:negative regulation of DNA-templated transcription"/>
    <property type="evidence" value="ECO:0007669"/>
    <property type="project" value="TreeGrafter"/>
</dbReference>
<dbReference type="PANTHER" id="PTHR30136:SF35">
    <property type="entry name" value="HTH-TYPE TRANSCRIPTIONAL REGULATOR RV1719"/>
    <property type="match status" value="1"/>
</dbReference>
<feature type="domain" description="HTH iclR-type" evidence="4">
    <location>
        <begin position="29"/>
        <end position="91"/>
    </location>
</feature>
<dbReference type="Pfam" id="PF09339">
    <property type="entry name" value="HTH_IclR"/>
    <property type="match status" value="1"/>
</dbReference>
<dbReference type="InterPro" id="IPR036388">
    <property type="entry name" value="WH-like_DNA-bd_sf"/>
</dbReference>
<feature type="domain" description="IclR-ED" evidence="5">
    <location>
        <begin position="92"/>
        <end position="277"/>
    </location>
</feature>
<dbReference type="InterPro" id="IPR050707">
    <property type="entry name" value="HTH_MetabolicPath_Reg"/>
</dbReference>
<keyword evidence="1" id="KW-0805">Transcription regulation</keyword>
<evidence type="ECO:0000259" key="4">
    <source>
        <dbReference type="PROSITE" id="PS51077"/>
    </source>
</evidence>
<sequence length="277" mass="31187">MPTNRSIAVEPNMVPEDDSELSVTRSSTVKSAQRVLEILELFDRVQRPMSLTELARRLSYPVPSALALLKCLQSMEYVFYDPVGKLYTPTMRVCMLGDWLHGQIFQDGAVIALMSDLQQKTGETVMLAMQNDIFSQYVHTMQSRRALRYFLRPGSLRPIHRSATGKMLLAQMTELSVLKMLKRINSRVPTHERIEDPDAFMKEIDQIRTAGYAYNDQFTDGAAAIAVVLPVPEGMASAVLGLGGPSQRIQIRISDLVKLMHNLIETHIEPNILNDLK</sequence>
<dbReference type="EMBL" id="CP028901">
    <property type="protein sequence ID" value="AWB32727.1"/>
    <property type="molecule type" value="Genomic_DNA"/>
</dbReference>
<dbReference type="AlphaFoldDB" id="A0A2R4XFY0"/>
<accession>A0A2R4XFY0</accession>
<dbReference type="GO" id="GO:0003700">
    <property type="term" value="F:DNA-binding transcription factor activity"/>
    <property type="evidence" value="ECO:0007669"/>
    <property type="project" value="TreeGrafter"/>
</dbReference>
<evidence type="ECO:0000256" key="3">
    <source>
        <dbReference type="ARBA" id="ARBA00023163"/>
    </source>
</evidence>
<dbReference type="Gene3D" id="3.30.450.40">
    <property type="match status" value="1"/>
</dbReference>
<reference evidence="6 7" key="1">
    <citation type="submission" date="2018-04" db="EMBL/GenBank/DDBJ databases">
        <title>Bordetella sp. HZ20 isolated from seawater.</title>
        <authorList>
            <person name="Sun C."/>
        </authorList>
    </citation>
    <scope>NUCLEOTIDE SEQUENCE [LARGE SCALE GENOMIC DNA]</scope>
    <source>
        <strain evidence="6 7">HZ20</strain>
    </source>
</reference>
<evidence type="ECO:0008006" key="8">
    <source>
        <dbReference type="Google" id="ProtNLM"/>
    </source>
</evidence>
<dbReference type="Gene3D" id="1.10.10.10">
    <property type="entry name" value="Winged helix-like DNA-binding domain superfamily/Winged helix DNA-binding domain"/>
    <property type="match status" value="1"/>
</dbReference>
<proteinExistence type="predicted"/>
<keyword evidence="3" id="KW-0804">Transcription</keyword>
<dbReference type="PANTHER" id="PTHR30136">
    <property type="entry name" value="HELIX-TURN-HELIX TRANSCRIPTIONAL REGULATOR, ICLR FAMILY"/>
    <property type="match status" value="1"/>
</dbReference>
<evidence type="ECO:0000256" key="1">
    <source>
        <dbReference type="ARBA" id="ARBA00023015"/>
    </source>
</evidence>
<evidence type="ECO:0000313" key="6">
    <source>
        <dbReference type="EMBL" id="AWB32727.1"/>
    </source>
</evidence>
<gene>
    <name evidence="6" type="ORF">DBV39_02235</name>
</gene>
<dbReference type="SUPFAM" id="SSF55781">
    <property type="entry name" value="GAF domain-like"/>
    <property type="match status" value="1"/>
</dbReference>
<dbReference type="InterPro" id="IPR005471">
    <property type="entry name" value="Tscrpt_reg_IclR_N"/>
</dbReference>
<dbReference type="Pfam" id="PF01614">
    <property type="entry name" value="IclR_C"/>
    <property type="match status" value="1"/>
</dbReference>
<keyword evidence="7" id="KW-1185">Reference proteome</keyword>
<dbReference type="InterPro" id="IPR029016">
    <property type="entry name" value="GAF-like_dom_sf"/>
</dbReference>
<organism evidence="6 7">
    <name type="scientific">Orrella marina</name>
    <dbReference type="NCBI Taxonomy" id="2163011"/>
    <lineage>
        <taxon>Bacteria</taxon>
        <taxon>Pseudomonadati</taxon>
        <taxon>Pseudomonadota</taxon>
        <taxon>Betaproteobacteria</taxon>
        <taxon>Burkholderiales</taxon>
        <taxon>Alcaligenaceae</taxon>
        <taxon>Orrella</taxon>
    </lineage>
</organism>
<evidence type="ECO:0000256" key="2">
    <source>
        <dbReference type="ARBA" id="ARBA00023125"/>
    </source>
</evidence>
<protein>
    <recommendedName>
        <fullName evidence="8">IclR family transcriptional regulator</fullName>
    </recommendedName>
</protein>
<dbReference type="PROSITE" id="PS51078">
    <property type="entry name" value="ICLR_ED"/>
    <property type="match status" value="1"/>
</dbReference>
<dbReference type="SUPFAM" id="SSF46785">
    <property type="entry name" value="Winged helix' DNA-binding domain"/>
    <property type="match status" value="1"/>
</dbReference>